<dbReference type="InterPro" id="IPR004161">
    <property type="entry name" value="EFTu-like_2"/>
</dbReference>
<evidence type="ECO:0000313" key="2">
    <source>
        <dbReference type="EMBL" id="MCV7169260.1"/>
    </source>
</evidence>
<protein>
    <submittedName>
        <fullName evidence="2">Elongation factor Tu</fullName>
    </submittedName>
</protein>
<dbReference type="AlphaFoldDB" id="A0A9X3BLU0"/>
<reference evidence="2" key="1">
    <citation type="submission" date="2020-07" db="EMBL/GenBank/DDBJ databases">
        <authorList>
            <person name="Pettersson B.M.F."/>
            <person name="Behra P.R.K."/>
            <person name="Ramesh M."/>
            <person name="Das S."/>
            <person name="Dasgupta S."/>
            <person name="Kirsebom L.A."/>
        </authorList>
    </citation>
    <scope>NUCLEOTIDE SEQUENCE</scope>
    <source>
        <strain evidence="2">DSM 44615</strain>
    </source>
</reference>
<organism evidence="2 3">
    <name type="scientific">[Mycobacterium] manitobense</name>
    <dbReference type="NCBI Taxonomy" id="190147"/>
    <lineage>
        <taxon>Bacteria</taxon>
        <taxon>Bacillati</taxon>
        <taxon>Actinomycetota</taxon>
        <taxon>Actinomycetes</taxon>
        <taxon>Mycobacteriales</taxon>
        <taxon>Mycobacteriaceae</taxon>
        <taxon>Mycolicibacterium</taxon>
    </lineage>
</organism>
<dbReference type="PANTHER" id="PTHR43721">
    <property type="entry name" value="ELONGATION FACTOR TU-RELATED"/>
    <property type="match status" value="1"/>
</dbReference>
<dbReference type="Proteomes" id="UP001140293">
    <property type="component" value="Unassembled WGS sequence"/>
</dbReference>
<dbReference type="InterPro" id="IPR050055">
    <property type="entry name" value="EF-Tu_GTPase"/>
</dbReference>
<dbReference type="Pfam" id="PF03144">
    <property type="entry name" value="GTP_EFTU_D2"/>
    <property type="match status" value="1"/>
</dbReference>
<dbReference type="GO" id="GO:0005525">
    <property type="term" value="F:GTP binding"/>
    <property type="evidence" value="ECO:0007669"/>
    <property type="project" value="InterPro"/>
</dbReference>
<dbReference type="RefSeq" id="WP_264011450.1">
    <property type="nucleotide sequence ID" value="NZ_JACKSJ010000037.1"/>
</dbReference>
<dbReference type="PANTHER" id="PTHR43721:SF22">
    <property type="entry name" value="ELONGATION FACTOR TU, MITOCHONDRIAL"/>
    <property type="match status" value="1"/>
</dbReference>
<name>A0A9X3BLU0_9MYCO</name>
<dbReference type="SUPFAM" id="SSF50447">
    <property type="entry name" value="Translation proteins"/>
    <property type="match status" value="1"/>
</dbReference>
<evidence type="ECO:0000259" key="1">
    <source>
        <dbReference type="Pfam" id="PF03144"/>
    </source>
</evidence>
<keyword evidence="2" id="KW-0648">Protein biosynthesis</keyword>
<dbReference type="Gene3D" id="2.40.30.10">
    <property type="entry name" value="Translation factors"/>
    <property type="match status" value="1"/>
</dbReference>
<dbReference type="InterPro" id="IPR009000">
    <property type="entry name" value="Transl_B-barrel_sf"/>
</dbReference>
<reference evidence="2" key="2">
    <citation type="journal article" date="2022" name="BMC Genomics">
        <title>Comparative genome analysis of mycobacteria focusing on tRNA and non-coding RNA.</title>
        <authorList>
            <person name="Behra P.R.K."/>
            <person name="Pettersson B.M.F."/>
            <person name="Ramesh M."/>
            <person name="Das S."/>
            <person name="Dasgupta S."/>
            <person name="Kirsebom L.A."/>
        </authorList>
    </citation>
    <scope>NUCLEOTIDE SEQUENCE</scope>
    <source>
        <strain evidence="2">DSM 44615</strain>
    </source>
</reference>
<evidence type="ECO:0000313" key="3">
    <source>
        <dbReference type="Proteomes" id="UP001140293"/>
    </source>
</evidence>
<keyword evidence="2" id="KW-0251">Elongation factor</keyword>
<gene>
    <name evidence="2" type="ORF">H7I41_04885</name>
</gene>
<accession>A0A9X3BLU0</accession>
<dbReference type="EMBL" id="JACKSJ010000037">
    <property type="protein sequence ID" value="MCV7169260.1"/>
    <property type="molecule type" value="Genomic_DNA"/>
</dbReference>
<feature type="domain" description="Translation elongation factor EFTu-like" evidence="1">
    <location>
        <begin position="16"/>
        <end position="82"/>
    </location>
</feature>
<keyword evidence="3" id="KW-1185">Reference proteome</keyword>
<sequence length="90" mass="9297">MFSMTVQDVFAIRRRGVVAHGVIDSGTVRVGDVVRIGGGVSAPIDAIEVVRKPVDEAGAGDTVGLLFRGLESGQITQGAVLTSDGTQFLV</sequence>
<proteinExistence type="predicted"/>
<comment type="caution">
    <text evidence="2">The sequence shown here is derived from an EMBL/GenBank/DDBJ whole genome shotgun (WGS) entry which is preliminary data.</text>
</comment>
<dbReference type="GO" id="GO:0003746">
    <property type="term" value="F:translation elongation factor activity"/>
    <property type="evidence" value="ECO:0007669"/>
    <property type="project" value="UniProtKB-KW"/>
</dbReference>